<gene>
    <name evidence="2" type="ORF">Godav_029269</name>
</gene>
<dbReference type="SUPFAM" id="SSF53098">
    <property type="entry name" value="Ribonuclease H-like"/>
    <property type="match status" value="1"/>
</dbReference>
<keyword evidence="3" id="KW-1185">Reference proteome</keyword>
<evidence type="ECO:0000313" key="3">
    <source>
        <dbReference type="Proteomes" id="UP000593561"/>
    </source>
</evidence>
<organism evidence="2 3">
    <name type="scientific">Gossypium davidsonii</name>
    <name type="common">Davidson's cotton</name>
    <name type="synonym">Gossypium klotzschianum subsp. davidsonii</name>
    <dbReference type="NCBI Taxonomy" id="34287"/>
    <lineage>
        <taxon>Eukaryota</taxon>
        <taxon>Viridiplantae</taxon>
        <taxon>Streptophyta</taxon>
        <taxon>Embryophyta</taxon>
        <taxon>Tracheophyta</taxon>
        <taxon>Spermatophyta</taxon>
        <taxon>Magnoliopsida</taxon>
        <taxon>eudicotyledons</taxon>
        <taxon>Gunneridae</taxon>
        <taxon>Pentapetalae</taxon>
        <taxon>rosids</taxon>
        <taxon>malvids</taxon>
        <taxon>Malvales</taxon>
        <taxon>Malvaceae</taxon>
        <taxon>Malvoideae</taxon>
        <taxon>Gossypium</taxon>
    </lineage>
</organism>
<reference evidence="2 3" key="1">
    <citation type="journal article" date="2019" name="Genome Biol. Evol.">
        <title>Insights into the evolution of the New World diploid cottons (Gossypium, subgenus Houzingenia) based on genome sequencing.</title>
        <authorList>
            <person name="Grover C.E."/>
            <person name="Arick M.A. 2nd"/>
            <person name="Thrash A."/>
            <person name="Conover J.L."/>
            <person name="Sanders W.S."/>
            <person name="Peterson D.G."/>
            <person name="Frelichowski J.E."/>
            <person name="Scheffler J.A."/>
            <person name="Scheffler B.E."/>
            <person name="Wendel J.F."/>
        </authorList>
    </citation>
    <scope>NUCLEOTIDE SEQUENCE [LARGE SCALE GENOMIC DNA]</scope>
    <source>
        <strain evidence="2">27</strain>
        <tissue evidence="2">Leaf</tissue>
    </source>
</reference>
<dbReference type="AlphaFoldDB" id="A0A7J8T8X5"/>
<dbReference type="PANTHER" id="PTHR47074:SF61">
    <property type="entry name" value="RNASE H TYPE-1 DOMAIN-CONTAINING PROTEIN"/>
    <property type="match status" value="1"/>
</dbReference>
<dbReference type="EMBL" id="JABFAC010238207">
    <property type="protein sequence ID" value="MBA0634470.1"/>
    <property type="molecule type" value="Genomic_DNA"/>
</dbReference>
<comment type="caution">
    <text evidence="2">The sequence shown here is derived from an EMBL/GenBank/DDBJ whole genome shotgun (WGS) entry which is preliminary data.</text>
</comment>
<dbReference type="GO" id="GO:0004523">
    <property type="term" value="F:RNA-DNA hybrid ribonuclease activity"/>
    <property type="evidence" value="ECO:0007669"/>
    <property type="project" value="InterPro"/>
</dbReference>
<dbReference type="PANTHER" id="PTHR47074">
    <property type="entry name" value="BNAC02G40300D PROTEIN"/>
    <property type="match status" value="1"/>
</dbReference>
<name>A0A7J8T8X5_GOSDV</name>
<dbReference type="Pfam" id="PF13456">
    <property type="entry name" value="RVT_3"/>
    <property type="match status" value="1"/>
</dbReference>
<proteinExistence type="predicted"/>
<evidence type="ECO:0000259" key="1">
    <source>
        <dbReference type="Pfam" id="PF13456"/>
    </source>
</evidence>
<dbReference type="Gene3D" id="3.30.420.10">
    <property type="entry name" value="Ribonuclease H-like superfamily/Ribonuclease H"/>
    <property type="match status" value="1"/>
</dbReference>
<protein>
    <recommendedName>
        <fullName evidence="1">RNase H type-1 domain-containing protein</fullName>
    </recommendedName>
</protein>
<accession>A0A7J8T8X5</accession>
<dbReference type="InterPro" id="IPR012337">
    <property type="entry name" value="RNaseH-like_sf"/>
</dbReference>
<dbReference type="Proteomes" id="UP000593561">
    <property type="component" value="Unassembled WGS sequence"/>
</dbReference>
<dbReference type="InterPro" id="IPR052929">
    <property type="entry name" value="RNase_H-like_EbsB-rel"/>
</dbReference>
<dbReference type="InterPro" id="IPR036397">
    <property type="entry name" value="RNaseH_sf"/>
</dbReference>
<dbReference type="InterPro" id="IPR002156">
    <property type="entry name" value="RNaseH_domain"/>
</dbReference>
<evidence type="ECO:0000313" key="2">
    <source>
        <dbReference type="EMBL" id="MBA0634470.1"/>
    </source>
</evidence>
<sequence length="236" mass="27184">MESKLWNMCSRIACIQRKFGFSLVLRDKQRRQRLIIDWVYQFFGHNSMYFCRVFCCAMRVIWTMRNKLLREGFCQQNNKLCSGIILRDDSGIVLRLKAIMHVNIPSPFTAEAMACAKAAEMGLQLGFPRVEIEGESLAVIRKLKAEGIERSVIRVYISNIKTTCEQYKKCVFLHVPKHANGAAHSLATKGLKREDTIFLEGFLSMRRRQLRRICDICGPCDLYGEDSASLVKKSKF</sequence>
<feature type="domain" description="RNase H type-1" evidence="1">
    <location>
        <begin position="76"/>
        <end position="189"/>
    </location>
</feature>
<dbReference type="GO" id="GO:0003676">
    <property type="term" value="F:nucleic acid binding"/>
    <property type="evidence" value="ECO:0007669"/>
    <property type="project" value="InterPro"/>
</dbReference>